<dbReference type="AlphaFoldDB" id="A0A7C4ATC6"/>
<name>A0A7C4ATC6_9BACT</name>
<dbReference type="InterPro" id="IPR009057">
    <property type="entry name" value="Homeodomain-like_sf"/>
</dbReference>
<dbReference type="SUPFAM" id="SSF46689">
    <property type="entry name" value="Homeodomain-like"/>
    <property type="match status" value="1"/>
</dbReference>
<feature type="domain" description="DNA binding HTH" evidence="1">
    <location>
        <begin position="56"/>
        <end position="94"/>
    </location>
</feature>
<gene>
    <name evidence="2" type="ORF">ENV54_11140</name>
</gene>
<comment type="caution">
    <text evidence="2">The sequence shown here is derived from an EMBL/GenBank/DDBJ whole genome shotgun (WGS) entry which is preliminary data.</text>
</comment>
<dbReference type="InterPro" id="IPR002197">
    <property type="entry name" value="HTH_Fis"/>
</dbReference>
<accession>A0A7C4ATC6</accession>
<dbReference type="GO" id="GO:0043565">
    <property type="term" value="F:sequence-specific DNA binding"/>
    <property type="evidence" value="ECO:0007669"/>
    <property type="project" value="InterPro"/>
</dbReference>
<evidence type="ECO:0000313" key="2">
    <source>
        <dbReference type="EMBL" id="HGH61839.1"/>
    </source>
</evidence>
<sequence>MKDKEGSGRPDPSASGASLDHVMEGICEVSIGSSLDRLVEYLLDNGVENIHPLIMGEVERHLIIKALERSRGNKLRAAEKLGISRNTFHRKVQKIQQSLGTEEEEVKA</sequence>
<dbReference type="EMBL" id="DTGT01000363">
    <property type="protein sequence ID" value="HGH61839.1"/>
    <property type="molecule type" value="Genomic_DNA"/>
</dbReference>
<evidence type="ECO:0000259" key="1">
    <source>
        <dbReference type="Pfam" id="PF02954"/>
    </source>
</evidence>
<proteinExistence type="predicted"/>
<dbReference type="Pfam" id="PF02954">
    <property type="entry name" value="HTH_8"/>
    <property type="match status" value="1"/>
</dbReference>
<organism evidence="2">
    <name type="scientific">Desulfomonile tiedjei</name>
    <dbReference type="NCBI Taxonomy" id="2358"/>
    <lineage>
        <taxon>Bacteria</taxon>
        <taxon>Pseudomonadati</taxon>
        <taxon>Thermodesulfobacteriota</taxon>
        <taxon>Desulfomonilia</taxon>
        <taxon>Desulfomonilales</taxon>
        <taxon>Desulfomonilaceae</taxon>
        <taxon>Desulfomonile</taxon>
    </lineage>
</organism>
<protein>
    <recommendedName>
        <fullName evidence="1">DNA binding HTH domain-containing protein</fullName>
    </recommendedName>
</protein>
<dbReference type="PRINTS" id="PR01590">
    <property type="entry name" value="HTHFIS"/>
</dbReference>
<dbReference type="Gene3D" id="1.10.10.60">
    <property type="entry name" value="Homeodomain-like"/>
    <property type="match status" value="1"/>
</dbReference>
<reference evidence="2" key="1">
    <citation type="journal article" date="2020" name="mSystems">
        <title>Genome- and Community-Level Interaction Insights into Carbon Utilization and Element Cycling Functions of Hydrothermarchaeota in Hydrothermal Sediment.</title>
        <authorList>
            <person name="Zhou Z."/>
            <person name="Liu Y."/>
            <person name="Xu W."/>
            <person name="Pan J."/>
            <person name="Luo Z.H."/>
            <person name="Li M."/>
        </authorList>
    </citation>
    <scope>NUCLEOTIDE SEQUENCE [LARGE SCALE GENOMIC DNA]</scope>
    <source>
        <strain evidence="2">SpSt-769</strain>
    </source>
</reference>